<gene>
    <name evidence="2" type="ORF">BTJ39_03220</name>
</gene>
<name>A0A1S8YSW1_9GAMM</name>
<feature type="transmembrane region" description="Helical" evidence="1">
    <location>
        <begin position="18"/>
        <end position="37"/>
    </location>
</feature>
<evidence type="ECO:0000313" key="2">
    <source>
        <dbReference type="EMBL" id="OON42174.1"/>
    </source>
</evidence>
<evidence type="ECO:0000313" key="3">
    <source>
        <dbReference type="Proteomes" id="UP000190667"/>
    </source>
</evidence>
<dbReference type="InterPro" id="IPR031582">
    <property type="entry name" value="TadF"/>
</dbReference>
<evidence type="ECO:0000256" key="1">
    <source>
        <dbReference type="SAM" id="Phobius"/>
    </source>
</evidence>
<keyword evidence="1" id="KW-0812">Transmembrane</keyword>
<dbReference type="RefSeq" id="WP_078001208.1">
    <property type="nucleotide sequence ID" value="NZ_MRUL01000001.1"/>
</dbReference>
<reference evidence="2 3" key="1">
    <citation type="submission" date="2016-12" db="EMBL/GenBank/DDBJ databases">
        <title>Izhakiella australiana sp. nov. of genus Izhakiella isolated from Australian desert.</title>
        <authorList>
            <person name="Ji M."/>
        </authorList>
    </citation>
    <scope>NUCLEOTIDE SEQUENCE [LARGE SCALE GENOMIC DNA]</scope>
    <source>
        <strain evidence="2 3">D4N98</strain>
    </source>
</reference>
<accession>A0A1S8YSW1</accession>
<dbReference type="Pfam" id="PF16964">
    <property type="entry name" value="TadF"/>
    <property type="match status" value="1"/>
</dbReference>
<dbReference type="EMBL" id="MRUL01000001">
    <property type="protein sequence ID" value="OON42174.1"/>
    <property type="molecule type" value="Genomic_DNA"/>
</dbReference>
<protein>
    <submittedName>
        <fullName evidence="2">Flp pilus assembly surface protein TadF</fullName>
    </submittedName>
</protein>
<keyword evidence="1" id="KW-1133">Transmembrane helix</keyword>
<dbReference type="STRING" id="1926881.BTJ39_03220"/>
<comment type="caution">
    <text evidence="2">The sequence shown here is derived from an EMBL/GenBank/DDBJ whole genome shotgun (WGS) entry which is preliminary data.</text>
</comment>
<organism evidence="2 3">
    <name type="scientific">Izhakiella australiensis</name>
    <dbReference type="NCBI Taxonomy" id="1926881"/>
    <lineage>
        <taxon>Bacteria</taxon>
        <taxon>Pseudomonadati</taxon>
        <taxon>Pseudomonadota</taxon>
        <taxon>Gammaproteobacteria</taxon>
        <taxon>Enterobacterales</taxon>
        <taxon>Erwiniaceae</taxon>
        <taxon>Izhakiella</taxon>
    </lineage>
</organism>
<proteinExistence type="predicted"/>
<sequence>MNVHDLCTDRRGSVAVEFATISVLLVVFIFFLTDLVVRQATIGRLDRVSYSVAGTLRERIQLYDAREELNQRDVDQIAKLAARMLTDMHEEADLSKLKLVVEELHFEDATSVGNTNKEISFYRSWQSGSGSSCAPPQTLNRLIQLAPKGSYGRWVPLYQVTVCLPTTSWYTRLTTSRTITPLLSSFAIVMAR</sequence>
<dbReference type="AlphaFoldDB" id="A0A1S8YSW1"/>
<dbReference type="OrthoDB" id="7059416at2"/>
<keyword evidence="3" id="KW-1185">Reference proteome</keyword>
<keyword evidence="1" id="KW-0472">Membrane</keyword>
<dbReference type="Proteomes" id="UP000190667">
    <property type="component" value="Unassembled WGS sequence"/>
</dbReference>